<dbReference type="Proteomes" id="UP000234849">
    <property type="component" value="Unassembled WGS sequence"/>
</dbReference>
<evidence type="ECO:0000313" key="3">
    <source>
        <dbReference type="EMBL" id="PLT56843.1"/>
    </source>
</evidence>
<accession>A0A2N5NKJ2</accession>
<feature type="transmembrane region" description="Helical" evidence="1">
    <location>
        <begin position="12"/>
        <end position="33"/>
    </location>
</feature>
<evidence type="ECO:0000256" key="1">
    <source>
        <dbReference type="SAM" id="Phobius"/>
    </source>
</evidence>
<sequence>MRCVKGSTTVEMAYVMPLIFLVFLIIVRTTFYYHDKSILDGMAYEAVTTAVQTARNPKAKEADVETFCRERIRGKLIYFSMPEVSVNVTDDEAETTISATRGKMCIRVKRQVKIPHPEKKIRLKKKLETIK</sequence>
<dbReference type="RefSeq" id="WP_101879250.1">
    <property type="nucleotide sequence ID" value="NZ_CAXUHP010000002.1"/>
</dbReference>
<keyword evidence="1" id="KW-1133">Transmembrane helix</keyword>
<protein>
    <recommendedName>
        <fullName evidence="2">TadE-like domain-containing protein</fullName>
    </recommendedName>
</protein>
<dbReference type="Pfam" id="PF07811">
    <property type="entry name" value="TadE"/>
    <property type="match status" value="1"/>
</dbReference>
<feature type="domain" description="TadE-like" evidence="2">
    <location>
        <begin position="6"/>
        <end position="47"/>
    </location>
</feature>
<dbReference type="EMBL" id="NIHM01000004">
    <property type="protein sequence ID" value="PLT56843.1"/>
    <property type="molecule type" value="Genomic_DNA"/>
</dbReference>
<proteinExistence type="predicted"/>
<reference evidence="3 4" key="1">
    <citation type="journal article" date="2017" name="Genome Med.">
        <title>A novel Ruminococcus gnavus clade enriched in inflammatory bowel disease patients.</title>
        <authorList>
            <person name="Hall A.B."/>
            <person name="Yassour M."/>
            <person name="Sauk J."/>
            <person name="Garner A."/>
            <person name="Jiang X."/>
            <person name="Arthur T."/>
            <person name="Lagoudas G.K."/>
            <person name="Vatanen T."/>
            <person name="Fornelos N."/>
            <person name="Wilson R."/>
            <person name="Bertha M."/>
            <person name="Cohen M."/>
            <person name="Garber J."/>
            <person name="Khalili H."/>
            <person name="Gevers D."/>
            <person name="Ananthakrishnan A.N."/>
            <person name="Kugathasan S."/>
            <person name="Lander E.S."/>
            <person name="Blainey P."/>
            <person name="Vlamakis H."/>
            <person name="Xavier R.J."/>
            <person name="Huttenhower C."/>
        </authorList>
    </citation>
    <scope>NUCLEOTIDE SEQUENCE [LARGE SCALE GENOMIC DNA]</scope>
    <source>
        <strain evidence="3 4">RJX1118</strain>
    </source>
</reference>
<organism evidence="3 4">
    <name type="scientific">Mediterraneibacter gnavus</name>
    <name type="common">Ruminococcus gnavus</name>
    <dbReference type="NCBI Taxonomy" id="33038"/>
    <lineage>
        <taxon>Bacteria</taxon>
        <taxon>Bacillati</taxon>
        <taxon>Bacillota</taxon>
        <taxon>Clostridia</taxon>
        <taxon>Lachnospirales</taxon>
        <taxon>Lachnospiraceae</taxon>
        <taxon>Mediterraneibacter</taxon>
    </lineage>
</organism>
<evidence type="ECO:0000313" key="4">
    <source>
        <dbReference type="Proteomes" id="UP000234849"/>
    </source>
</evidence>
<dbReference type="AlphaFoldDB" id="A0A2N5NKJ2"/>
<evidence type="ECO:0000259" key="2">
    <source>
        <dbReference type="Pfam" id="PF07811"/>
    </source>
</evidence>
<keyword evidence="1" id="KW-0472">Membrane</keyword>
<gene>
    <name evidence="3" type="ORF">CDL18_04050</name>
</gene>
<comment type="caution">
    <text evidence="3">The sequence shown here is derived from an EMBL/GenBank/DDBJ whole genome shotgun (WGS) entry which is preliminary data.</text>
</comment>
<dbReference type="InterPro" id="IPR012495">
    <property type="entry name" value="TadE-like_dom"/>
</dbReference>
<keyword evidence="1" id="KW-0812">Transmembrane</keyword>
<name>A0A2N5NKJ2_MEDGN</name>